<dbReference type="Proteomes" id="UP000006698">
    <property type="component" value="Chromosome"/>
</dbReference>
<dbReference type="EMBL" id="AP009044">
    <property type="protein sequence ID" value="BAF54366.1"/>
    <property type="molecule type" value="Genomic_DNA"/>
</dbReference>
<protein>
    <submittedName>
        <fullName evidence="1">Uncharacterized protein</fullName>
    </submittedName>
</protein>
<organism evidence="1">
    <name type="scientific">Corynebacterium glutamicum (strain R)</name>
    <dbReference type="NCBI Taxonomy" id="340322"/>
    <lineage>
        <taxon>Bacteria</taxon>
        <taxon>Bacillati</taxon>
        <taxon>Actinomycetota</taxon>
        <taxon>Actinomycetes</taxon>
        <taxon>Mycobacteriales</taxon>
        <taxon>Corynebacteriaceae</taxon>
        <taxon>Corynebacterium</taxon>
    </lineage>
</organism>
<dbReference type="KEGG" id="cgt:cgR_5023"/>
<sequence>MKIQARACWHYPQGKIAITTIAVVLRTNTDHVIPIFGLKTHEATGWTRSTPFSQTTIFYKPFHPSRIMIPTTNMFPTSIKLDELAIHTQVSNWLPCRPFAQNLYL</sequence>
<name>A0AB72VAN2_CORGB</name>
<reference evidence="1" key="1">
    <citation type="journal article" date="2007" name="Microbiology">
        <title>Comparative analysis of the Corynebacterium glutamicum group and complete genome sequence of strain R.</title>
        <authorList>
            <person name="Yukawa H."/>
            <person name="Omumasaba C.A."/>
            <person name="Nonaka H."/>
            <person name="Kos P."/>
            <person name="Okai N."/>
            <person name="Suzuki N."/>
            <person name="Suda M."/>
            <person name="Tsuge Y."/>
            <person name="Watanabe J."/>
            <person name="Ikeda Y."/>
            <person name="Vertes A.A."/>
            <person name="Inui M."/>
        </authorList>
    </citation>
    <scope>NUCLEOTIDE SEQUENCE</scope>
    <source>
        <strain evidence="1">R</strain>
    </source>
</reference>
<dbReference type="AlphaFoldDB" id="A0AB72VAN2"/>
<accession>A0AB72VAN2</accession>
<proteinExistence type="predicted"/>
<evidence type="ECO:0000313" key="1">
    <source>
        <dbReference type="EMBL" id="BAF54366.1"/>
    </source>
</evidence>
<gene>
    <name evidence="1" type="ordered locus">cgR_5023</name>
</gene>